<dbReference type="GO" id="GO:0015031">
    <property type="term" value="P:protein transport"/>
    <property type="evidence" value="ECO:0007669"/>
    <property type="project" value="InterPro"/>
</dbReference>
<comment type="caution">
    <text evidence="3">The sequence shown here is derived from an EMBL/GenBank/DDBJ whole genome shotgun (WGS) entry which is preliminary data.</text>
</comment>
<feature type="region of interest" description="Disordered" evidence="2">
    <location>
        <begin position="187"/>
        <end position="270"/>
    </location>
</feature>
<keyword evidence="4" id="KW-1185">Reference proteome</keyword>
<dbReference type="PANTHER" id="PTHR12161">
    <property type="entry name" value="IST1 FAMILY MEMBER"/>
    <property type="match status" value="1"/>
</dbReference>
<feature type="compositionally biased region" description="Polar residues" evidence="2">
    <location>
        <begin position="197"/>
        <end position="207"/>
    </location>
</feature>
<dbReference type="FunFam" id="1.20.1260.60:FF:000002">
    <property type="entry name" value="Vacuolar protein sorting-associated protein IST1"/>
    <property type="match status" value="1"/>
</dbReference>
<comment type="similarity">
    <text evidence="1">Belongs to the IST1 family.</text>
</comment>
<evidence type="ECO:0000256" key="2">
    <source>
        <dbReference type="SAM" id="MobiDB-lite"/>
    </source>
</evidence>
<proteinExistence type="inferred from homology"/>
<name>A0AAD5XUN3_9FUNG</name>
<protein>
    <submittedName>
        <fullName evidence="3">Vacuolar protein sorting-associated protein ist1</fullName>
    </submittedName>
</protein>
<dbReference type="EMBL" id="JADGJW010000474">
    <property type="protein sequence ID" value="KAJ3216525.1"/>
    <property type="molecule type" value="Genomic_DNA"/>
</dbReference>
<evidence type="ECO:0000256" key="1">
    <source>
        <dbReference type="ARBA" id="ARBA00005536"/>
    </source>
</evidence>
<dbReference type="Gene3D" id="1.20.1260.60">
    <property type="entry name" value="Vacuolar protein sorting-associated protein Ist1"/>
    <property type="match status" value="1"/>
</dbReference>
<dbReference type="AlphaFoldDB" id="A0AAD5XUN3"/>
<gene>
    <name evidence="3" type="primary">IST1</name>
    <name evidence="3" type="ORF">HK099_005839</name>
</gene>
<dbReference type="InterPro" id="IPR005061">
    <property type="entry name" value="Ist1"/>
</dbReference>
<dbReference type="InterPro" id="IPR042277">
    <property type="entry name" value="IST1-like"/>
</dbReference>
<dbReference type="Proteomes" id="UP001211065">
    <property type="component" value="Unassembled WGS sequence"/>
</dbReference>
<organism evidence="3 4">
    <name type="scientific">Clydaea vesicula</name>
    <dbReference type="NCBI Taxonomy" id="447962"/>
    <lineage>
        <taxon>Eukaryota</taxon>
        <taxon>Fungi</taxon>
        <taxon>Fungi incertae sedis</taxon>
        <taxon>Chytridiomycota</taxon>
        <taxon>Chytridiomycota incertae sedis</taxon>
        <taxon>Chytridiomycetes</taxon>
        <taxon>Lobulomycetales</taxon>
        <taxon>Lobulomycetaceae</taxon>
        <taxon>Clydaea</taxon>
    </lineage>
</organism>
<reference evidence="3" key="1">
    <citation type="submission" date="2020-05" db="EMBL/GenBank/DDBJ databases">
        <title>Phylogenomic resolution of chytrid fungi.</title>
        <authorList>
            <person name="Stajich J.E."/>
            <person name="Amses K."/>
            <person name="Simmons R."/>
            <person name="Seto K."/>
            <person name="Myers J."/>
            <person name="Bonds A."/>
            <person name="Quandt C.A."/>
            <person name="Barry K."/>
            <person name="Liu P."/>
            <person name="Grigoriev I."/>
            <person name="Longcore J.E."/>
            <person name="James T.Y."/>
        </authorList>
    </citation>
    <scope>NUCLEOTIDE SEQUENCE</scope>
    <source>
        <strain evidence="3">JEL0476</strain>
    </source>
</reference>
<evidence type="ECO:0000313" key="3">
    <source>
        <dbReference type="EMBL" id="KAJ3216525.1"/>
    </source>
</evidence>
<sequence>MSFNSNKTKVNLKMGLQRIKLLQQKKNGINNQQKREIASLLEKGKEESARIRVEHIIREDYNIEALEILELYSELLLARFGLLEHQTFCDDAIKEAVNTVIFSALRFNVQELIIVRDQLILKFGKDFGASAMENRNGIVNDRIVQKLKVQTPDPVLVDQYLNVIAEAFNIKFESQLLREKQNMQFEENDKDGHEKTNGNTDFNSSVKSGIPENIPVPLGFPRLSQLQSQQHPQNFKHQQPSNEEPAYTSQSEKPQYEPPQSFSTEAKTFDTSKSKVVELVDNEDLFPTVPVGKNSIRDSSFDDLTKRFAALKNKK</sequence>
<evidence type="ECO:0000313" key="4">
    <source>
        <dbReference type="Proteomes" id="UP001211065"/>
    </source>
</evidence>
<dbReference type="PANTHER" id="PTHR12161:SF5">
    <property type="entry name" value="IST1 HOMOLOG"/>
    <property type="match status" value="1"/>
</dbReference>
<dbReference type="Pfam" id="PF03398">
    <property type="entry name" value="Ist1"/>
    <property type="match status" value="1"/>
</dbReference>
<accession>A0AAD5XUN3</accession>
<feature type="compositionally biased region" description="Polar residues" evidence="2">
    <location>
        <begin position="224"/>
        <end position="266"/>
    </location>
</feature>